<feature type="signal peptide" evidence="1">
    <location>
        <begin position="1"/>
        <end position="24"/>
    </location>
</feature>
<evidence type="ECO:0000313" key="3">
    <source>
        <dbReference type="Proteomes" id="UP000306630"/>
    </source>
</evidence>
<name>A0A4S2FZF6_9BACT</name>
<proteinExistence type="predicted"/>
<gene>
    <name evidence="2" type="ORF">E5333_05255</name>
</gene>
<comment type="caution">
    <text evidence="2">The sequence shown here is derived from an EMBL/GenBank/DDBJ whole genome shotgun (WGS) entry which is preliminary data.</text>
</comment>
<protein>
    <submittedName>
        <fullName evidence="2">Uncharacterized protein</fullName>
    </submittedName>
</protein>
<sequence length="689" mass="74847">MNLRLRLSVATVAAAIVMTSAAMAQEKRFYASVYSNNEWKEYVYSETGMYSFPLDKYSRTLVKEDSDLDASGGGTMTEDFYFCTSEINYGAWTDVTHYTFKPDSWQLNSQLFGSMQGVATDLAYDHTTARIYGCFATDPELGETEGEFVFGSLNEATGQRLAIRKIDTPWIALGCDRSGGLYAVDMGGILWKVEKTTGATEQIADLGVTANRRSTGAFDTESGIFYVVVTNEDSSTIEEYGYSIGKSELYAVDVTAGSAKLVYEFGDGEAVGGMYIPGPLSDDNAPAQATDFSARFSDGALNGTVSFTIPDKTFGGNTLEGDIKYLVRANGSLFAQGTASPGTKIEADGKVDEDGAYEIELELTNAAGRGPKSKISQWIGHDTPVSLSSANLTYSDGAFTLTWAHPTSTEHGGYMNHAMLSYDVTRMPDNVRVATAITSTAVTDPVEIPASMTGYSYRIDMSYRGVPVSSLTTDTYNLGSVSLPYVLDFNSDDSFDGLTIIDANGDRNEWYREEYWYIEATDLECTAALYPYSSVNRADDWMILPAIMFEKGITYSVEFQVSTAGANEKLALYFGTAPSPDAMTGNIMPVKEYESYCCVEEKHTFTPEASGLYYIGFHACSDPDGAGLGIRDIKVDTAGSSAIEEISTETTSPTTAVYNLQGVQVDDNARGGIFIEVKADGTTRKIVRR</sequence>
<evidence type="ECO:0000256" key="1">
    <source>
        <dbReference type="SAM" id="SignalP"/>
    </source>
</evidence>
<dbReference type="EMBL" id="SRYD01000016">
    <property type="protein sequence ID" value="TGY74885.1"/>
    <property type="molecule type" value="Genomic_DNA"/>
</dbReference>
<accession>A0A4S2FZF6</accession>
<dbReference type="RefSeq" id="WP_135992992.1">
    <property type="nucleotide sequence ID" value="NZ_CAPNTR010000004.1"/>
</dbReference>
<organism evidence="2 3">
    <name type="scientific">Muribaculum intestinale</name>
    <dbReference type="NCBI Taxonomy" id="1796646"/>
    <lineage>
        <taxon>Bacteria</taxon>
        <taxon>Pseudomonadati</taxon>
        <taxon>Bacteroidota</taxon>
        <taxon>Bacteroidia</taxon>
        <taxon>Bacteroidales</taxon>
        <taxon>Muribaculaceae</taxon>
        <taxon>Muribaculum</taxon>
    </lineage>
</organism>
<dbReference type="AlphaFoldDB" id="A0A4S2FZF6"/>
<dbReference type="Proteomes" id="UP000306630">
    <property type="component" value="Unassembled WGS sequence"/>
</dbReference>
<evidence type="ECO:0000313" key="2">
    <source>
        <dbReference type="EMBL" id="TGY74885.1"/>
    </source>
</evidence>
<feature type="chain" id="PRO_5020778627" evidence="1">
    <location>
        <begin position="25"/>
        <end position="689"/>
    </location>
</feature>
<reference evidence="2 3" key="1">
    <citation type="submission" date="2019-04" db="EMBL/GenBank/DDBJ databases">
        <title>Microbes associate with the intestines of laboratory mice.</title>
        <authorList>
            <person name="Navarre W."/>
            <person name="Wong E."/>
            <person name="Huang K."/>
            <person name="Tropini C."/>
            <person name="Ng K."/>
            <person name="Yu B."/>
        </authorList>
    </citation>
    <scope>NUCLEOTIDE SEQUENCE [LARGE SCALE GENOMIC DNA]</scope>
    <source>
        <strain evidence="2 3">NM06_A21</strain>
    </source>
</reference>
<dbReference type="Gene3D" id="2.60.120.200">
    <property type="match status" value="1"/>
</dbReference>
<keyword evidence="1" id="KW-0732">Signal</keyword>